<sequence>MRIADAGMRRNIIERCPDDGGWRAFDYDADARTRRTVTADTAAPVS</sequence>
<dbReference type="AlphaFoldDB" id="A0A6P2IMX9"/>
<dbReference type="EMBL" id="CABVPP010000006">
    <property type="protein sequence ID" value="VWB31277.1"/>
    <property type="molecule type" value="Genomic_DNA"/>
</dbReference>
<protein>
    <submittedName>
        <fullName evidence="1">Uncharacterized protein</fullName>
    </submittedName>
</protein>
<accession>A0A6P2IMX9</accession>
<name>A0A6P2IMX9_9BURK</name>
<organism evidence="1 2">
    <name type="scientific">Burkholderia pseudomultivorans</name>
    <dbReference type="NCBI Taxonomy" id="1207504"/>
    <lineage>
        <taxon>Bacteria</taxon>
        <taxon>Pseudomonadati</taxon>
        <taxon>Pseudomonadota</taxon>
        <taxon>Betaproteobacteria</taxon>
        <taxon>Burkholderiales</taxon>
        <taxon>Burkholderiaceae</taxon>
        <taxon>Burkholderia</taxon>
        <taxon>Burkholderia cepacia complex</taxon>
    </lineage>
</organism>
<evidence type="ECO:0000313" key="2">
    <source>
        <dbReference type="Proteomes" id="UP000494162"/>
    </source>
</evidence>
<dbReference type="Proteomes" id="UP000494162">
    <property type="component" value="Unassembled WGS sequence"/>
</dbReference>
<reference evidence="1 2" key="1">
    <citation type="submission" date="2019-09" db="EMBL/GenBank/DDBJ databases">
        <authorList>
            <person name="Depoorter E."/>
        </authorList>
    </citation>
    <scope>NUCLEOTIDE SEQUENCE [LARGE SCALE GENOMIC DNA]</scope>
    <source>
        <strain evidence="1">LMG 26883</strain>
    </source>
</reference>
<gene>
    <name evidence="1" type="ORF">BPS26883_01358</name>
</gene>
<proteinExistence type="predicted"/>
<evidence type="ECO:0000313" key="1">
    <source>
        <dbReference type="EMBL" id="VWB31277.1"/>
    </source>
</evidence>